<dbReference type="InterPro" id="IPR037066">
    <property type="entry name" value="Plug_dom_sf"/>
</dbReference>
<gene>
    <name evidence="19" type="ORF">SAMN04489708_13247</name>
</gene>
<keyword evidence="7 16" id="KW-0732">Signal</keyword>
<evidence type="ECO:0000256" key="1">
    <source>
        <dbReference type="ARBA" id="ARBA00004571"/>
    </source>
</evidence>
<keyword evidence="3 14" id="KW-0813">Transport</keyword>
<evidence type="ECO:0000256" key="14">
    <source>
        <dbReference type="PROSITE-ProRule" id="PRU01360"/>
    </source>
</evidence>
<keyword evidence="4 14" id="KW-1134">Transmembrane beta strand</keyword>
<dbReference type="PROSITE" id="PS52016">
    <property type="entry name" value="TONB_DEPENDENT_REC_3"/>
    <property type="match status" value="1"/>
</dbReference>
<dbReference type="PANTHER" id="PTHR32552">
    <property type="entry name" value="FERRICHROME IRON RECEPTOR-RELATED"/>
    <property type="match status" value="1"/>
</dbReference>
<accession>A0A1H0W4M0</accession>
<feature type="chain" id="PRO_5011558256" evidence="16">
    <location>
        <begin position="38"/>
        <end position="721"/>
    </location>
</feature>
<evidence type="ECO:0000256" key="5">
    <source>
        <dbReference type="ARBA" id="ARBA00022496"/>
    </source>
</evidence>
<protein>
    <submittedName>
        <fullName evidence="19">Iron complex outermembrane recepter protein</fullName>
    </submittedName>
</protein>
<evidence type="ECO:0000256" key="10">
    <source>
        <dbReference type="ARBA" id="ARBA00023077"/>
    </source>
</evidence>
<comment type="similarity">
    <text evidence="2 14 15">Belongs to the TonB-dependent receptor family.</text>
</comment>
<dbReference type="PANTHER" id="PTHR32552:SF68">
    <property type="entry name" value="FERRICHROME OUTER MEMBRANE TRANSPORTER_PHAGE RECEPTOR"/>
    <property type="match status" value="1"/>
</dbReference>
<keyword evidence="11 14" id="KW-0472">Membrane</keyword>
<evidence type="ECO:0000313" key="20">
    <source>
        <dbReference type="Proteomes" id="UP000199317"/>
    </source>
</evidence>
<evidence type="ECO:0000313" key="19">
    <source>
        <dbReference type="EMBL" id="SDP85674.1"/>
    </source>
</evidence>
<dbReference type="GO" id="GO:0015344">
    <property type="term" value="F:siderophore uptake transmembrane transporter activity"/>
    <property type="evidence" value="ECO:0007669"/>
    <property type="project" value="TreeGrafter"/>
</dbReference>
<keyword evidence="13 14" id="KW-0998">Cell outer membrane</keyword>
<keyword evidence="20" id="KW-1185">Reference proteome</keyword>
<dbReference type="Gene3D" id="2.170.130.10">
    <property type="entry name" value="TonB-dependent receptor, plug domain"/>
    <property type="match status" value="1"/>
</dbReference>
<dbReference type="InterPro" id="IPR036942">
    <property type="entry name" value="Beta-barrel_TonB_sf"/>
</dbReference>
<dbReference type="InterPro" id="IPR000531">
    <property type="entry name" value="Beta-barrel_TonB"/>
</dbReference>
<evidence type="ECO:0000256" key="6">
    <source>
        <dbReference type="ARBA" id="ARBA00022692"/>
    </source>
</evidence>
<name>A0A1H0W4M0_9BURK</name>
<dbReference type="Proteomes" id="UP000199317">
    <property type="component" value="Unassembled WGS sequence"/>
</dbReference>
<evidence type="ECO:0000256" key="7">
    <source>
        <dbReference type="ARBA" id="ARBA00022729"/>
    </source>
</evidence>
<dbReference type="GO" id="GO:0009279">
    <property type="term" value="C:cell outer membrane"/>
    <property type="evidence" value="ECO:0007669"/>
    <property type="project" value="UniProtKB-SubCell"/>
</dbReference>
<dbReference type="NCBIfam" id="TIGR01783">
    <property type="entry name" value="TonB-siderophor"/>
    <property type="match status" value="1"/>
</dbReference>
<evidence type="ECO:0000256" key="16">
    <source>
        <dbReference type="SAM" id="SignalP"/>
    </source>
</evidence>
<evidence type="ECO:0000256" key="12">
    <source>
        <dbReference type="ARBA" id="ARBA00023170"/>
    </source>
</evidence>
<evidence type="ECO:0000256" key="11">
    <source>
        <dbReference type="ARBA" id="ARBA00023136"/>
    </source>
</evidence>
<evidence type="ECO:0000256" key="9">
    <source>
        <dbReference type="ARBA" id="ARBA00023065"/>
    </source>
</evidence>
<feature type="signal peptide" evidence="16">
    <location>
        <begin position="1"/>
        <end position="37"/>
    </location>
</feature>
<evidence type="ECO:0000256" key="13">
    <source>
        <dbReference type="ARBA" id="ARBA00023237"/>
    </source>
</evidence>
<sequence>MHPTLYRPAFARRTRRVAPLAAAIAVLAAAGPYTVHAQTDPTTLPTVRVSERIDPSKRSSTATKTDTNLLETPQSLSVIDDARMQAQGAQTLKDALSYTPGVIPTRYGTDSRYDWISLRGFDAYAPGFYLDGMALRNNGNWGIWPIERYGAEHIEVLRGPASVLYGQSGPGGLVNAVSKRPTAEPLHELQVQLGDHQRQQLAGDLSGPLSEDGTVLYRLTALAREAELPAGGMRDDRRFLAPALTWAPSEATRLTLLSQLGRTRAGVYLRMRPAVGSLVPTAIGTYLPSHLFESDPTYNRFDLDTAMLAALFEHRVNDVLSLRQNARYGRLKVDYRSVQGRGFVIDDPTDPLDPANFARLRRTASDSQETVHALNLDNQLELRLHAGAVQHTLLFGLDYQRTRIDQVSHSGGTITPLDIRHPVYGDPVRMPAPWYDGIATVSQTGLYVQDQVRWRERWLLTVGARYDRAESQLDSRLDGSRSDIVERKASKRAGLTYVAASGWAPYLSYSESFVPTATRDPLSGRAFRPESGRQYEAGLRFQPEGGTQTYSAAVFDLRRRNYLTYDPDFLPRQTGETLVRGLELEAALQPLPRLQVVGSYSYTPTVEVTASSNPRELGKPLSAVSRHAAALWADYRFDSGIRLGLGARYTGANRGDLDAARAEVPAFTLFDALLGYDRDRWNFALNVRNLADKTYLSNCDAYDNCYYGEQRRVTATATYRW</sequence>
<comment type="subcellular location">
    <subcellularLocation>
        <location evidence="1 14">Cell outer membrane</location>
        <topology evidence="1 14">Multi-pass membrane protein</topology>
    </subcellularLocation>
</comment>
<organism evidence="19 20">
    <name type="scientific">Paracidovorax cattleyae</name>
    <dbReference type="NCBI Taxonomy" id="80868"/>
    <lineage>
        <taxon>Bacteria</taxon>
        <taxon>Pseudomonadati</taxon>
        <taxon>Pseudomonadota</taxon>
        <taxon>Betaproteobacteria</taxon>
        <taxon>Burkholderiales</taxon>
        <taxon>Comamonadaceae</taxon>
        <taxon>Paracidovorax</taxon>
    </lineage>
</organism>
<dbReference type="InterPro" id="IPR039426">
    <property type="entry name" value="TonB-dep_rcpt-like"/>
</dbReference>
<keyword evidence="5" id="KW-0410">Iron transport</keyword>
<proteinExistence type="inferred from homology"/>
<keyword evidence="9" id="KW-0406">Ion transport</keyword>
<feature type="domain" description="TonB-dependent receptor plug" evidence="18">
    <location>
        <begin position="69"/>
        <end position="172"/>
    </location>
</feature>
<dbReference type="RefSeq" id="WP_092838516.1">
    <property type="nucleotide sequence ID" value="NZ_CP028290.1"/>
</dbReference>
<dbReference type="InterPro" id="IPR012910">
    <property type="entry name" value="Plug_dom"/>
</dbReference>
<dbReference type="FunFam" id="2.170.130.10:FF:000001">
    <property type="entry name" value="Catecholate siderophore TonB-dependent receptor"/>
    <property type="match status" value="1"/>
</dbReference>
<dbReference type="Pfam" id="PF00593">
    <property type="entry name" value="TonB_dep_Rec_b-barrel"/>
    <property type="match status" value="1"/>
</dbReference>
<keyword evidence="8" id="KW-0408">Iron</keyword>
<dbReference type="AlphaFoldDB" id="A0A1H0W4M0"/>
<dbReference type="GO" id="GO:0038023">
    <property type="term" value="F:signaling receptor activity"/>
    <property type="evidence" value="ECO:0007669"/>
    <property type="project" value="InterPro"/>
</dbReference>
<dbReference type="Pfam" id="PF07715">
    <property type="entry name" value="Plug"/>
    <property type="match status" value="1"/>
</dbReference>
<evidence type="ECO:0000259" key="18">
    <source>
        <dbReference type="Pfam" id="PF07715"/>
    </source>
</evidence>
<dbReference type="CDD" id="cd01347">
    <property type="entry name" value="ligand_gated_channel"/>
    <property type="match status" value="1"/>
</dbReference>
<evidence type="ECO:0000256" key="8">
    <source>
        <dbReference type="ARBA" id="ARBA00023004"/>
    </source>
</evidence>
<evidence type="ECO:0000259" key="17">
    <source>
        <dbReference type="Pfam" id="PF00593"/>
    </source>
</evidence>
<dbReference type="SUPFAM" id="SSF56935">
    <property type="entry name" value="Porins"/>
    <property type="match status" value="1"/>
</dbReference>
<keyword evidence="12" id="KW-0675">Receptor</keyword>
<evidence type="ECO:0000256" key="3">
    <source>
        <dbReference type="ARBA" id="ARBA00022448"/>
    </source>
</evidence>
<dbReference type="EMBL" id="FNJL01000032">
    <property type="protein sequence ID" value="SDP85674.1"/>
    <property type="molecule type" value="Genomic_DNA"/>
</dbReference>
<reference evidence="20" key="1">
    <citation type="submission" date="2016-10" db="EMBL/GenBank/DDBJ databases">
        <authorList>
            <person name="Varghese N."/>
            <person name="Submissions S."/>
        </authorList>
    </citation>
    <scope>NUCLEOTIDE SEQUENCE [LARGE SCALE GENOMIC DNA]</scope>
    <source>
        <strain evidence="20">DSM 17101</strain>
    </source>
</reference>
<evidence type="ECO:0000256" key="2">
    <source>
        <dbReference type="ARBA" id="ARBA00009810"/>
    </source>
</evidence>
<dbReference type="OrthoDB" id="127311at2"/>
<feature type="domain" description="TonB-dependent receptor-like beta-barrel" evidence="17">
    <location>
        <begin position="248"/>
        <end position="690"/>
    </location>
</feature>
<evidence type="ECO:0000256" key="4">
    <source>
        <dbReference type="ARBA" id="ARBA00022452"/>
    </source>
</evidence>
<keyword evidence="10 15" id="KW-0798">TonB box</keyword>
<dbReference type="GO" id="GO:0015891">
    <property type="term" value="P:siderophore transport"/>
    <property type="evidence" value="ECO:0007669"/>
    <property type="project" value="InterPro"/>
</dbReference>
<dbReference type="Gene3D" id="2.40.170.20">
    <property type="entry name" value="TonB-dependent receptor, beta-barrel domain"/>
    <property type="match status" value="1"/>
</dbReference>
<keyword evidence="6 14" id="KW-0812">Transmembrane</keyword>
<evidence type="ECO:0000256" key="15">
    <source>
        <dbReference type="RuleBase" id="RU003357"/>
    </source>
</evidence>
<dbReference type="InterPro" id="IPR010105">
    <property type="entry name" value="TonB_sidphr_rcpt"/>
</dbReference>